<dbReference type="AlphaFoldDB" id="A0AAW1QQT5"/>
<evidence type="ECO:0000313" key="7">
    <source>
        <dbReference type="EMBL" id="KAK9823884.1"/>
    </source>
</evidence>
<evidence type="ECO:0000256" key="5">
    <source>
        <dbReference type="ARBA" id="ARBA00023242"/>
    </source>
</evidence>
<comment type="caution">
    <text evidence="7">The sequence shown here is derived from an EMBL/GenBank/DDBJ whole genome shotgun (WGS) entry which is preliminary data.</text>
</comment>
<keyword evidence="3" id="KW-1133">Transmembrane helix</keyword>
<sequence length="295" mass="33056">MGWPISVPDHTFNTAFWETAPPVKPLIVLIGWLGAKERYFAKYIQLWQAWGYQTVSIRPPTASILLPPYGDVKAHAFAEQVAAVQQAAPHRPTVYHIFSNAGFLFFGTMLRAIAASDDELRALVFPSKSALSRMVSTHLQPNRRSLAAVLEPVTGVVLDSAPSRITPDIAARGFTSAVLGKPAEGIEEVHPRIIAASRGAFRPVLQCPLITSRVDEVWRAWQTVAPRAPQLYLHSSNDALIPPAEVHRFIDMQRQRGVEVCHKEWLKSPHCEHYRRYPDEYKAELQAFLKALPTR</sequence>
<dbReference type="PANTHER" id="PTHR12265">
    <property type="entry name" value="TRANSMEMBRANE PROTEIN 53"/>
    <property type="match status" value="1"/>
</dbReference>
<keyword evidence="2" id="KW-0812">Transmembrane</keyword>
<proteinExistence type="inferred from homology"/>
<comment type="similarity">
    <text evidence="1">Belongs to the TMEM53 family.</text>
</comment>
<keyword evidence="4" id="KW-0472">Membrane</keyword>
<keyword evidence="5" id="KW-0539">Nucleus</keyword>
<evidence type="ECO:0000256" key="2">
    <source>
        <dbReference type="ARBA" id="ARBA00022692"/>
    </source>
</evidence>
<comment type="subcellular location">
    <subcellularLocation>
        <location evidence="6">Nucleus outer membrane</location>
        <topology evidence="6">Single-pass membrane protein</topology>
    </subcellularLocation>
</comment>
<dbReference type="GO" id="GO:0005640">
    <property type="term" value="C:nuclear outer membrane"/>
    <property type="evidence" value="ECO:0007669"/>
    <property type="project" value="UniProtKB-SubCell"/>
</dbReference>
<name>A0AAW1QQT5_9CHLO</name>
<evidence type="ECO:0000256" key="4">
    <source>
        <dbReference type="ARBA" id="ARBA00023136"/>
    </source>
</evidence>
<dbReference type="InterPro" id="IPR008547">
    <property type="entry name" value="DUF829_TMEM53"/>
</dbReference>
<evidence type="ECO:0000313" key="8">
    <source>
        <dbReference type="Proteomes" id="UP001489004"/>
    </source>
</evidence>
<evidence type="ECO:0000256" key="6">
    <source>
        <dbReference type="ARBA" id="ARBA00034303"/>
    </source>
</evidence>
<dbReference type="Pfam" id="PF05705">
    <property type="entry name" value="DUF829"/>
    <property type="match status" value="1"/>
</dbReference>
<dbReference type="SUPFAM" id="SSF53474">
    <property type="entry name" value="alpha/beta-Hydrolases"/>
    <property type="match status" value="1"/>
</dbReference>
<accession>A0AAW1QQT5</accession>
<dbReference type="Gene3D" id="3.40.50.1820">
    <property type="entry name" value="alpha/beta hydrolase"/>
    <property type="match status" value="1"/>
</dbReference>
<dbReference type="PANTHER" id="PTHR12265:SF30">
    <property type="entry name" value="TRANSMEMBRANE PROTEIN 53"/>
    <property type="match status" value="1"/>
</dbReference>
<organism evidence="7 8">
    <name type="scientific">[Myrmecia] bisecta</name>
    <dbReference type="NCBI Taxonomy" id="41462"/>
    <lineage>
        <taxon>Eukaryota</taxon>
        <taxon>Viridiplantae</taxon>
        <taxon>Chlorophyta</taxon>
        <taxon>core chlorophytes</taxon>
        <taxon>Trebouxiophyceae</taxon>
        <taxon>Trebouxiales</taxon>
        <taxon>Trebouxiaceae</taxon>
        <taxon>Myrmecia</taxon>
    </lineage>
</organism>
<dbReference type="InterPro" id="IPR029058">
    <property type="entry name" value="AB_hydrolase_fold"/>
</dbReference>
<keyword evidence="8" id="KW-1185">Reference proteome</keyword>
<protein>
    <submittedName>
        <fullName evidence="7">Uncharacterized protein</fullName>
    </submittedName>
</protein>
<evidence type="ECO:0000256" key="1">
    <source>
        <dbReference type="ARBA" id="ARBA00007387"/>
    </source>
</evidence>
<reference evidence="7 8" key="1">
    <citation type="journal article" date="2024" name="Nat. Commun.">
        <title>Phylogenomics reveals the evolutionary origins of lichenization in chlorophyte algae.</title>
        <authorList>
            <person name="Puginier C."/>
            <person name="Libourel C."/>
            <person name="Otte J."/>
            <person name="Skaloud P."/>
            <person name="Haon M."/>
            <person name="Grisel S."/>
            <person name="Petersen M."/>
            <person name="Berrin J.G."/>
            <person name="Delaux P.M."/>
            <person name="Dal Grande F."/>
            <person name="Keller J."/>
        </authorList>
    </citation>
    <scope>NUCLEOTIDE SEQUENCE [LARGE SCALE GENOMIC DNA]</scope>
    <source>
        <strain evidence="7 8">SAG 2043</strain>
    </source>
</reference>
<dbReference type="EMBL" id="JALJOR010000002">
    <property type="protein sequence ID" value="KAK9823884.1"/>
    <property type="molecule type" value="Genomic_DNA"/>
</dbReference>
<evidence type="ECO:0000256" key="3">
    <source>
        <dbReference type="ARBA" id="ARBA00022989"/>
    </source>
</evidence>
<gene>
    <name evidence="7" type="ORF">WJX72_006171</name>
</gene>
<dbReference type="Proteomes" id="UP001489004">
    <property type="component" value="Unassembled WGS sequence"/>
</dbReference>